<dbReference type="PROSITE" id="PS50835">
    <property type="entry name" value="IG_LIKE"/>
    <property type="match status" value="3"/>
</dbReference>
<organism evidence="16 17">
    <name type="scientific">Cynoglossus semilaevis</name>
    <name type="common">Tongue sole</name>
    <dbReference type="NCBI Taxonomy" id="244447"/>
    <lineage>
        <taxon>Eukaryota</taxon>
        <taxon>Metazoa</taxon>
        <taxon>Chordata</taxon>
        <taxon>Craniata</taxon>
        <taxon>Vertebrata</taxon>
        <taxon>Euteleostomi</taxon>
        <taxon>Actinopterygii</taxon>
        <taxon>Neopterygii</taxon>
        <taxon>Teleostei</taxon>
        <taxon>Neoteleostei</taxon>
        <taxon>Acanthomorphata</taxon>
        <taxon>Carangaria</taxon>
        <taxon>Pleuronectiformes</taxon>
        <taxon>Pleuronectoidei</taxon>
        <taxon>Cynoglossidae</taxon>
        <taxon>Cynoglossinae</taxon>
        <taxon>Cynoglossus</taxon>
    </lineage>
</organism>
<dbReference type="InterPro" id="IPR007110">
    <property type="entry name" value="Ig-like_dom"/>
</dbReference>
<dbReference type="PANTHER" id="PTHR45842:SF23">
    <property type="entry name" value="LEUCINE-RICH REPEATS AND IMMUNOGLOBULIN-LIKE DOMAINS PROTEIN 2-RELATED"/>
    <property type="match status" value="1"/>
</dbReference>
<dbReference type="FunFam" id="3.80.10.10:FF:000023">
    <property type="entry name" value="Leucine rich repeats and immunoglobulin like domains 3"/>
    <property type="match status" value="1"/>
</dbReference>
<sequence length="1062" mass="117195">MAEGCPTPLALVFMLFAFSAWALDFCPGPCSCTYGQDDALILDCNWKRMSTPTLDPPAGITQVTMNHNDLTALPSLGDVSANITSISLVHNRISELSMFHLQPYISLETLDLTSNSITEIKVGSFPNIQLKYLNLSNNKISVLEPGCFENISSTLLVLKLNKNRLVTLSSKVFRLPQLQSLELKRNKIKIVESLTFKGMDSLKILKMQRNSITKLMDGAFFGLTNIEELELEHNNLTEVNKGWLYGLRMLRILRVSQNAISIIRPDAWEFCQKLEELDLSFNRLTRLEETAFVGLSFLESLNLEENSISHLGEGVFGGLSSLQTLDIRNNDISWAIEDSIGVFNGMKKLNTLILQQNKIKSITKKAFEGLDELENLDLSRNGIMSIHPDALSHLKLKTFVLNTSSLLCDCHMQWLGPWLSQSLFQPSVSAVCAHPANLLGRSVLTVGAEEFVCDDFPKPHITTHPETTVALRGNNVTLICVAYSSSDLQMTPAWRKDGEVLHDPELQNYAQYQEGELIYTTMLHLLNVNFTDEGRYQCVVSNHFGSDYSNRAKLTVNEMPSFLKTPMDLTIRTGTMARLECAAEGHPSPQIAWQKDGGTDFPAARERRMHVMPDDDIFFIANVKTEDMGVYSCTAQNTAGSLSANATLTVLETPMFVRPLEDRIVAHGETAVLQCIAGGSPAPRLNWTKDDGPLILTERHFFAAANQLLIIVDAGPSDAGKYTCIMSNTLGTERGHIYLGVSPSPNCETAAGHDQDGWTTVGIVVIVVVCCVVGTSLVWVIVIYHMRRKSEDYSITNTDEMNLPADIPSYLSSQGTLSEPQEGYSNSEAGSHQQLMPPLSNGYVHKGTDGVCYGEMSSEVETEGNGMLHCRVGSLFTGRSSFQPGETREGLTGVPAGGPGSLVICSDCYDNANIYSRTREYCPYAYIGEDDPLDKALSGQKETFSEHSQHMDTALESLLNNQHPSVFLNSHDKSLNSHTPLEHHPNDFLGRAFWGEEDLSSKGRSGTSRHPVTVHRTPAPTSTADGTEDHSQAEAEYFPSQCTQDHRSASTRTKSQEHSAPT</sequence>
<feature type="region of interest" description="Disordered" evidence="12">
    <location>
        <begin position="812"/>
        <end position="831"/>
    </location>
</feature>
<evidence type="ECO:0000256" key="2">
    <source>
        <dbReference type="ARBA" id="ARBA00022475"/>
    </source>
</evidence>
<dbReference type="InterPro" id="IPR003591">
    <property type="entry name" value="Leu-rich_rpt_typical-subtyp"/>
</dbReference>
<dbReference type="OMA" id="QVTMNHN"/>
<reference evidence="16" key="3">
    <citation type="submission" date="2025-09" db="UniProtKB">
        <authorList>
            <consortium name="Ensembl"/>
        </authorList>
    </citation>
    <scope>IDENTIFICATION</scope>
</reference>
<dbReference type="InParanoid" id="A0A3P8WMB5"/>
<dbReference type="SMART" id="SM00082">
    <property type="entry name" value="LRRCT"/>
    <property type="match status" value="1"/>
</dbReference>
<feature type="compositionally biased region" description="Polar residues" evidence="12">
    <location>
        <begin position="1050"/>
        <end position="1062"/>
    </location>
</feature>
<dbReference type="GO" id="GO:0005886">
    <property type="term" value="C:plasma membrane"/>
    <property type="evidence" value="ECO:0007669"/>
    <property type="project" value="UniProtKB-SubCell"/>
</dbReference>
<dbReference type="Proteomes" id="UP000265120">
    <property type="component" value="Chromosome 11"/>
</dbReference>
<dbReference type="FunFam" id="2.60.40.10:FF:000224">
    <property type="entry name" value="Leucine rich repeats and immunoglobulin like domains 3"/>
    <property type="match status" value="1"/>
</dbReference>
<dbReference type="SMART" id="SM00365">
    <property type="entry name" value="LRR_SD22"/>
    <property type="match status" value="7"/>
</dbReference>
<keyword evidence="5 14" id="KW-0732">Signal</keyword>
<dbReference type="PANTHER" id="PTHR45842">
    <property type="entry name" value="SYNAPTIC ADHESION-LIKE MOLECULE SALM"/>
    <property type="match status" value="1"/>
</dbReference>
<comment type="subcellular location">
    <subcellularLocation>
        <location evidence="1">Cell membrane</location>
        <topology evidence="1">Single-pass type I membrane protein</topology>
    </subcellularLocation>
</comment>
<keyword evidence="2" id="KW-1003">Cell membrane</keyword>
<feature type="region of interest" description="Disordered" evidence="12">
    <location>
        <begin position="999"/>
        <end position="1062"/>
    </location>
</feature>
<evidence type="ECO:0000256" key="8">
    <source>
        <dbReference type="ARBA" id="ARBA00023136"/>
    </source>
</evidence>
<dbReference type="FunFam" id="2.60.40.10:FF:000161">
    <property type="entry name" value="Leucine rich repeats and immunoglobulin like domains 2"/>
    <property type="match status" value="1"/>
</dbReference>
<dbReference type="SUPFAM" id="SSF52058">
    <property type="entry name" value="L domain-like"/>
    <property type="match status" value="1"/>
</dbReference>
<dbReference type="InterPro" id="IPR032675">
    <property type="entry name" value="LRR_dom_sf"/>
</dbReference>
<evidence type="ECO:0000256" key="1">
    <source>
        <dbReference type="ARBA" id="ARBA00004251"/>
    </source>
</evidence>
<proteinExistence type="predicted"/>
<dbReference type="CTD" id="9860"/>
<evidence type="ECO:0000313" key="16">
    <source>
        <dbReference type="Ensembl" id="ENSCSEP00000025805.1"/>
    </source>
</evidence>
<accession>A0A3P8WMB5</accession>
<dbReference type="Gene3D" id="3.80.10.10">
    <property type="entry name" value="Ribonuclease Inhibitor"/>
    <property type="match status" value="2"/>
</dbReference>
<evidence type="ECO:0000256" key="14">
    <source>
        <dbReference type="SAM" id="SignalP"/>
    </source>
</evidence>
<evidence type="ECO:0000256" key="7">
    <source>
        <dbReference type="ARBA" id="ARBA00022989"/>
    </source>
</evidence>
<evidence type="ECO:0000256" key="9">
    <source>
        <dbReference type="ARBA" id="ARBA00023157"/>
    </source>
</evidence>
<dbReference type="GeneTree" id="ENSGT00940000158791"/>
<dbReference type="SMART" id="SM00369">
    <property type="entry name" value="LRR_TYP"/>
    <property type="match status" value="11"/>
</dbReference>
<reference evidence="16 17" key="1">
    <citation type="journal article" date="2014" name="Nat. Genet.">
        <title>Whole-genome sequence of a flatfish provides insights into ZW sex chromosome evolution and adaptation to a benthic lifestyle.</title>
        <authorList>
            <person name="Chen S."/>
            <person name="Zhang G."/>
            <person name="Shao C."/>
            <person name="Huang Q."/>
            <person name="Liu G."/>
            <person name="Zhang P."/>
            <person name="Song W."/>
            <person name="An N."/>
            <person name="Chalopin D."/>
            <person name="Volff J.N."/>
            <person name="Hong Y."/>
            <person name="Li Q."/>
            <person name="Sha Z."/>
            <person name="Zhou H."/>
            <person name="Xie M."/>
            <person name="Yu Q."/>
            <person name="Liu Y."/>
            <person name="Xiang H."/>
            <person name="Wang N."/>
            <person name="Wu K."/>
            <person name="Yang C."/>
            <person name="Zhou Q."/>
            <person name="Liao X."/>
            <person name="Yang L."/>
            <person name="Hu Q."/>
            <person name="Zhang J."/>
            <person name="Meng L."/>
            <person name="Jin L."/>
            <person name="Tian Y."/>
            <person name="Lian J."/>
            <person name="Yang J."/>
            <person name="Miao G."/>
            <person name="Liu S."/>
            <person name="Liang Z."/>
            <person name="Yan F."/>
            <person name="Li Y."/>
            <person name="Sun B."/>
            <person name="Zhang H."/>
            <person name="Zhang J."/>
            <person name="Zhu Y."/>
            <person name="Du M."/>
            <person name="Zhao Y."/>
            <person name="Schartl M."/>
            <person name="Tang Q."/>
            <person name="Wang J."/>
        </authorList>
    </citation>
    <scope>NUCLEOTIDE SEQUENCE</scope>
</reference>
<evidence type="ECO:0000256" key="6">
    <source>
        <dbReference type="ARBA" id="ARBA00022737"/>
    </source>
</evidence>
<dbReference type="FunFam" id="3.80.10.10:FF:001164">
    <property type="entry name" value="GH01279p"/>
    <property type="match status" value="1"/>
</dbReference>
<feature type="signal peptide" evidence="14">
    <location>
        <begin position="1"/>
        <end position="22"/>
    </location>
</feature>
<dbReference type="PROSITE" id="PS51450">
    <property type="entry name" value="LRR"/>
    <property type="match status" value="4"/>
</dbReference>
<feature type="domain" description="Ig-like" evidence="15">
    <location>
        <begin position="654"/>
        <end position="742"/>
    </location>
</feature>
<dbReference type="InterPro" id="IPR003599">
    <property type="entry name" value="Ig_sub"/>
</dbReference>
<evidence type="ECO:0000256" key="3">
    <source>
        <dbReference type="ARBA" id="ARBA00022614"/>
    </source>
</evidence>
<protein>
    <submittedName>
        <fullName evidence="16">Leucine rich repeats and immunoglobulin like domains 2</fullName>
    </submittedName>
</protein>
<dbReference type="Ensembl" id="ENSCSET00000026143.1">
    <property type="protein sequence ID" value="ENSCSEP00000025805.1"/>
    <property type="gene ID" value="ENSCSEG00000016483.1"/>
</dbReference>
<feature type="domain" description="Ig-like" evidence="15">
    <location>
        <begin position="560"/>
        <end position="649"/>
    </location>
</feature>
<evidence type="ECO:0000256" key="4">
    <source>
        <dbReference type="ARBA" id="ARBA00022692"/>
    </source>
</evidence>
<dbReference type="OrthoDB" id="5917255at2759"/>
<name>A0A3P8WMB5_CYNSE</name>
<dbReference type="SUPFAM" id="SSF48726">
    <property type="entry name" value="Immunoglobulin"/>
    <property type="match status" value="3"/>
</dbReference>
<dbReference type="InterPro" id="IPR001611">
    <property type="entry name" value="Leu-rich_rpt"/>
</dbReference>
<feature type="domain" description="Ig-like" evidence="15">
    <location>
        <begin position="459"/>
        <end position="555"/>
    </location>
</feature>
<dbReference type="CDD" id="cd05763">
    <property type="entry name" value="IgI_LRIG1-like"/>
    <property type="match status" value="1"/>
</dbReference>
<dbReference type="Pfam" id="PF07679">
    <property type="entry name" value="I-set"/>
    <property type="match status" value="2"/>
</dbReference>
<keyword evidence="3" id="KW-0433">Leucine-rich repeat</keyword>
<dbReference type="InterPro" id="IPR050467">
    <property type="entry name" value="LRFN"/>
</dbReference>
<evidence type="ECO:0000256" key="12">
    <source>
        <dbReference type="SAM" id="MobiDB-lite"/>
    </source>
</evidence>
<dbReference type="InterPro" id="IPR000483">
    <property type="entry name" value="Cys-rich_flank_reg_C"/>
</dbReference>
<feature type="chain" id="PRO_5018242696" evidence="14">
    <location>
        <begin position="23"/>
        <end position="1062"/>
    </location>
</feature>
<dbReference type="Pfam" id="PF13855">
    <property type="entry name" value="LRR_8"/>
    <property type="match status" value="4"/>
</dbReference>
<evidence type="ECO:0000256" key="13">
    <source>
        <dbReference type="SAM" id="Phobius"/>
    </source>
</evidence>
<keyword evidence="9" id="KW-1015">Disulfide bond</keyword>
<keyword evidence="4 13" id="KW-0812">Transmembrane</keyword>
<dbReference type="STRING" id="244447.ENSCSEP00000025805"/>
<keyword evidence="10" id="KW-0325">Glycoprotein</keyword>
<evidence type="ECO:0000313" key="17">
    <source>
        <dbReference type="Proteomes" id="UP000265120"/>
    </source>
</evidence>
<evidence type="ECO:0000256" key="10">
    <source>
        <dbReference type="ARBA" id="ARBA00023180"/>
    </source>
</evidence>
<dbReference type="InterPro" id="IPR036179">
    <property type="entry name" value="Ig-like_dom_sf"/>
</dbReference>
<dbReference type="SMART" id="SM00408">
    <property type="entry name" value="IGc2"/>
    <property type="match status" value="3"/>
</dbReference>
<evidence type="ECO:0000256" key="5">
    <source>
        <dbReference type="ARBA" id="ARBA00022729"/>
    </source>
</evidence>
<evidence type="ECO:0000259" key="15">
    <source>
        <dbReference type="PROSITE" id="PS50835"/>
    </source>
</evidence>
<dbReference type="Gene3D" id="2.60.40.10">
    <property type="entry name" value="Immunoglobulins"/>
    <property type="match status" value="3"/>
</dbReference>
<feature type="transmembrane region" description="Helical" evidence="13">
    <location>
        <begin position="757"/>
        <end position="784"/>
    </location>
</feature>
<reference evidence="16" key="2">
    <citation type="submission" date="2025-08" db="UniProtKB">
        <authorList>
            <consortium name="Ensembl"/>
        </authorList>
    </citation>
    <scope>IDENTIFICATION</scope>
</reference>
<dbReference type="InterPro" id="IPR013098">
    <property type="entry name" value="Ig_I-set"/>
</dbReference>
<keyword evidence="7 13" id="KW-1133">Transmembrane helix</keyword>
<keyword evidence="8 13" id="KW-0472">Membrane</keyword>
<dbReference type="GeneID" id="103386589"/>
<dbReference type="Pfam" id="PF13927">
    <property type="entry name" value="Ig_3"/>
    <property type="match status" value="1"/>
</dbReference>
<dbReference type="FunFam" id="2.60.40.10:FF:000150">
    <property type="entry name" value="Leucine rich repeats and immunoglobulin like domains 3"/>
    <property type="match status" value="1"/>
</dbReference>
<evidence type="ECO:0000256" key="11">
    <source>
        <dbReference type="ARBA" id="ARBA00023319"/>
    </source>
</evidence>
<dbReference type="RefSeq" id="XP_008319150.1">
    <property type="nucleotide sequence ID" value="XM_008320928.3"/>
</dbReference>
<dbReference type="AlphaFoldDB" id="A0A3P8WMB5"/>
<keyword evidence="11" id="KW-0393">Immunoglobulin domain</keyword>
<keyword evidence="6" id="KW-0677">Repeat</keyword>
<dbReference type="InterPro" id="IPR003598">
    <property type="entry name" value="Ig_sub2"/>
</dbReference>
<dbReference type="SMART" id="SM00409">
    <property type="entry name" value="IG"/>
    <property type="match status" value="3"/>
</dbReference>
<dbReference type="KEGG" id="csem:103386589"/>
<keyword evidence="17" id="KW-1185">Reference proteome</keyword>
<dbReference type="InterPro" id="IPR013783">
    <property type="entry name" value="Ig-like_fold"/>
</dbReference>